<name>A0AAE0G2S3_9CHLO</name>
<evidence type="ECO:0000313" key="2">
    <source>
        <dbReference type="Proteomes" id="UP001190700"/>
    </source>
</evidence>
<organism evidence="1 2">
    <name type="scientific">Cymbomonas tetramitiformis</name>
    <dbReference type="NCBI Taxonomy" id="36881"/>
    <lineage>
        <taxon>Eukaryota</taxon>
        <taxon>Viridiplantae</taxon>
        <taxon>Chlorophyta</taxon>
        <taxon>Pyramimonadophyceae</taxon>
        <taxon>Pyramimonadales</taxon>
        <taxon>Pyramimonadaceae</taxon>
        <taxon>Cymbomonas</taxon>
    </lineage>
</organism>
<dbReference type="EMBL" id="LGRX02010374">
    <property type="protein sequence ID" value="KAK3270475.1"/>
    <property type="molecule type" value="Genomic_DNA"/>
</dbReference>
<sequence>MRGQQVIATDFNEKVLEMAKGTLANVAKQHGQAHLRDIALETLPWGDMHRAEEMCRTLQACESQCAKPESCTRAQAGGTNHTSGGVAAAKFDVIVASDVVYDPTVHRHLADTISAMTHADSVVLIAFRDRRSASGEDHTHGERFLSTMADARFTSRDAPLEASEMPGGEEQESTGSWIRVLELHRTLPGSAAPV</sequence>
<dbReference type="AlphaFoldDB" id="A0AAE0G2S3"/>
<evidence type="ECO:0000313" key="1">
    <source>
        <dbReference type="EMBL" id="KAK3270475.1"/>
    </source>
</evidence>
<gene>
    <name evidence="1" type="ORF">CYMTET_21131</name>
</gene>
<dbReference type="Proteomes" id="UP001190700">
    <property type="component" value="Unassembled WGS sequence"/>
</dbReference>
<proteinExistence type="predicted"/>
<accession>A0AAE0G2S3</accession>
<reference evidence="1 2" key="1">
    <citation type="journal article" date="2015" name="Genome Biol. Evol.">
        <title>Comparative Genomics of a Bacterivorous Green Alga Reveals Evolutionary Causalities and Consequences of Phago-Mixotrophic Mode of Nutrition.</title>
        <authorList>
            <person name="Burns J.A."/>
            <person name="Paasch A."/>
            <person name="Narechania A."/>
            <person name="Kim E."/>
        </authorList>
    </citation>
    <scope>NUCLEOTIDE SEQUENCE [LARGE SCALE GENOMIC DNA]</scope>
    <source>
        <strain evidence="1 2">PLY_AMNH</strain>
    </source>
</reference>
<dbReference type="InterPro" id="IPR029063">
    <property type="entry name" value="SAM-dependent_MTases_sf"/>
</dbReference>
<protein>
    <submittedName>
        <fullName evidence="1">Uncharacterized protein</fullName>
    </submittedName>
</protein>
<keyword evidence="2" id="KW-1185">Reference proteome</keyword>
<dbReference type="InterPro" id="IPR019410">
    <property type="entry name" value="Methyltransf_16"/>
</dbReference>
<comment type="caution">
    <text evidence="1">The sequence shown here is derived from an EMBL/GenBank/DDBJ whole genome shotgun (WGS) entry which is preliminary data.</text>
</comment>
<dbReference type="Pfam" id="PF10294">
    <property type="entry name" value="Methyltransf_16"/>
    <property type="match status" value="1"/>
</dbReference>
<dbReference type="Gene3D" id="3.40.50.150">
    <property type="entry name" value="Vaccinia Virus protein VP39"/>
    <property type="match status" value="1"/>
</dbReference>